<proteinExistence type="predicted"/>
<organism evidence="2 3">
    <name type="scientific">Liparis tanakae</name>
    <name type="common">Tanaka's snailfish</name>
    <dbReference type="NCBI Taxonomy" id="230148"/>
    <lineage>
        <taxon>Eukaryota</taxon>
        <taxon>Metazoa</taxon>
        <taxon>Chordata</taxon>
        <taxon>Craniata</taxon>
        <taxon>Vertebrata</taxon>
        <taxon>Euteleostomi</taxon>
        <taxon>Actinopterygii</taxon>
        <taxon>Neopterygii</taxon>
        <taxon>Teleostei</taxon>
        <taxon>Neoteleostei</taxon>
        <taxon>Acanthomorphata</taxon>
        <taxon>Eupercaria</taxon>
        <taxon>Perciformes</taxon>
        <taxon>Cottioidei</taxon>
        <taxon>Cottales</taxon>
        <taxon>Liparidae</taxon>
        <taxon>Liparis</taxon>
    </lineage>
</organism>
<evidence type="ECO:0000256" key="1">
    <source>
        <dbReference type="SAM" id="MobiDB-lite"/>
    </source>
</evidence>
<dbReference type="AlphaFoldDB" id="A0A4Z2HUM6"/>
<reference evidence="2 3" key="1">
    <citation type="submission" date="2019-03" db="EMBL/GenBank/DDBJ databases">
        <title>First draft genome of Liparis tanakae, snailfish: a comprehensive survey of snailfish specific genes.</title>
        <authorList>
            <person name="Kim W."/>
            <person name="Song I."/>
            <person name="Jeong J.-H."/>
            <person name="Kim D."/>
            <person name="Kim S."/>
            <person name="Ryu S."/>
            <person name="Song J.Y."/>
            <person name="Lee S.K."/>
        </authorList>
    </citation>
    <scope>NUCLEOTIDE SEQUENCE [LARGE SCALE GENOMIC DNA]</scope>
    <source>
        <tissue evidence="2">Muscle</tissue>
    </source>
</reference>
<keyword evidence="3" id="KW-1185">Reference proteome</keyword>
<dbReference type="Proteomes" id="UP000314294">
    <property type="component" value="Unassembled WGS sequence"/>
</dbReference>
<dbReference type="EMBL" id="SRLO01000178">
    <property type="protein sequence ID" value="TNN69251.1"/>
    <property type="molecule type" value="Genomic_DNA"/>
</dbReference>
<sequence length="98" mass="10687">MDNGGRLSFRGLSRTPLGFCLTLGEDEGGRQPTSTPTPPASQEDEEGPFPTSTENTGSCHPDRKFLTHTGSCHPLFASSADKKSRRRLTLQAEREIII</sequence>
<evidence type="ECO:0000313" key="2">
    <source>
        <dbReference type="EMBL" id="TNN69251.1"/>
    </source>
</evidence>
<protein>
    <submittedName>
        <fullName evidence="2">Uncharacterized protein</fullName>
    </submittedName>
</protein>
<comment type="caution">
    <text evidence="2">The sequence shown here is derived from an EMBL/GenBank/DDBJ whole genome shotgun (WGS) entry which is preliminary data.</text>
</comment>
<gene>
    <name evidence="2" type="ORF">EYF80_020568</name>
</gene>
<evidence type="ECO:0000313" key="3">
    <source>
        <dbReference type="Proteomes" id="UP000314294"/>
    </source>
</evidence>
<name>A0A4Z2HUM6_9TELE</name>
<accession>A0A4Z2HUM6</accession>
<feature type="region of interest" description="Disordered" evidence="1">
    <location>
        <begin position="20"/>
        <end position="62"/>
    </location>
</feature>